<dbReference type="AlphaFoldDB" id="A0A8T1VGU4"/>
<feature type="region of interest" description="Disordered" evidence="2">
    <location>
        <begin position="555"/>
        <end position="576"/>
    </location>
</feature>
<dbReference type="InterPro" id="IPR001680">
    <property type="entry name" value="WD40_rpt"/>
</dbReference>
<comment type="caution">
    <text evidence="3">The sequence shown here is derived from an EMBL/GenBank/DDBJ whole genome shotgun (WGS) entry which is preliminary data.</text>
</comment>
<name>A0A8T1VGU4_9STRA</name>
<evidence type="ECO:0000313" key="3">
    <source>
        <dbReference type="EMBL" id="KAG7380291.1"/>
    </source>
</evidence>
<dbReference type="SMART" id="SM00320">
    <property type="entry name" value="WD40"/>
    <property type="match status" value="2"/>
</dbReference>
<keyword evidence="1" id="KW-0175">Coiled coil</keyword>
<feature type="region of interest" description="Disordered" evidence="2">
    <location>
        <begin position="1066"/>
        <end position="1089"/>
    </location>
</feature>
<dbReference type="EMBL" id="JAGDFM010000301">
    <property type="protein sequence ID" value="KAG7380291.1"/>
    <property type="molecule type" value="Genomic_DNA"/>
</dbReference>
<feature type="coiled-coil region" evidence="1">
    <location>
        <begin position="299"/>
        <end position="326"/>
    </location>
</feature>
<keyword evidence="4" id="KW-1185">Reference proteome</keyword>
<proteinExistence type="predicted"/>
<dbReference type="Proteomes" id="UP000694044">
    <property type="component" value="Unassembled WGS sequence"/>
</dbReference>
<feature type="coiled-coil region" evidence="1">
    <location>
        <begin position="16"/>
        <end position="104"/>
    </location>
</feature>
<evidence type="ECO:0000313" key="4">
    <source>
        <dbReference type="Proteomes" id="UP000694044"/>
    </source>
</evidence>
<sequence length="1126" mass="125471">MQMKRKQKPASAYQYYQKLAKDFDTLEREMESHHAEQSELEAQLERAQAKIQASKAEDQQAQQLQWERERDRQLETFVQQRTALETLRAQTEALEDQELCLQAEMEVLHERQQEVSDTEARQIRRLVHERTTLLEDELAKGKLDLDYITQVVSTARRQELKQKVQCEEGHTNALLSVKNVVQDVQERRRRDFEVAEENFQARMRSFQLEKDALAKKAKALQVTKKRALQILSQNQQLAIKGFFDTSPTAQQREEKITSAPSLDFGEILQSLNQSGAQVEQIQAVDSERNSGRPDFADALRDARATLENGTQRVEAIQRNLEDRKADARKLGITIPGTTPTGYDGAWGIESYSPRQYETVYLMRGLVFSWMDAAVAEVRAQPAKELLELEVKRWRSTHSSVEHDRDRERNLSLAGQILANFVREAITEIAGDIRSEFESTSRRVRGTVLTAITNALFPTLSNKFVSSQVKKTPAKTQGSAAVSTSTLHSSLFALSLDHMRTLRNRPGDSKSTTLLHQCCLPVSERQAGTTTNSSPPATKSPVKKVFGLFSVSRGGKASAAKRDTPPQPQDFIPSPSKPGELEAIPLLSPDVPITPPSAGKLAMTFWQNEPQLRLRTITAPSSQGYCSCLQLSPNGDQLICGTTEGELVLWDLLPDPPALLRVWSPPKAERSRITRVILSPDSQLVIAFFRRKTIGVFAINPSHVQATTASQGKLKPAMHSEDCFPADSTKYRPRSLEMLMQISAADALAELSFTSELRERAPNAVAKDPATGWAGAELSCGFFFPSYSLIGMVTWNPSIMCGASTGDLLKFNLQPKHEGSKGTLNAIQAAFDSPGPTDNQALDTKTIRREFFRGHRRAVLFASCVHRESSESKPTELLSMDQDGIVCVWEYDADKFTGFGWFEPSLRLCLELTCVSSDLVSQSLAGPTPSAPKRLPSRRLPLPPESLSFDYLEGEILQVALTPDDARLIVMVFYADPTKKVVAGTLRFLQILTSPMRLDRVQMNVDFAGGHGAPRFALTTNFLLLLANNLVRVYILRAGKEAREPISLSPPGQQQLVFNNITCSTSPKPSFQTKLGSPTKTTRRQTADPTTITFVASGDQHSRLLVHSFTTFTPHSPEKKANTKRVR</sequence>
<evidence type="ECO:0000256" key="1">
    <source>
        <dbReference type="SAM" id="Coils"/>
    </source>
</evidence>
<organism evidence="3 4">
    <name type="scientific">Phytophthora pseudosyringae</name>
    <dbReference type="NCBI Taxonomy" id="221518"/>
    <lineage>
        <taxon>Eukaryota</taxon>
        <taxon>Sar</taxon>
        <taxon>Stramenopiles</taxon>
        <taxon>Oomycota</taxon>
        <taxon>Peronosporomycetes</taxon>
        <taxon>Peronosporales</taxon>
        <taxon>Peronosporaceae</taxon>
        <taxon>Phytophthora</taxon>
    </lineage>
</organism>
<evidence type="ECO:0000256" key="2">
    <source>
        <dbReference type="SAM" id="MobiDB-lite"/>
    </source>
</evidence>
<dbReference type="OrthoDB" id="199838at2759"/>
<gene>
    <name evidence="3" type="ORF">PHYPSEUDO_007567</name>
</gene>
<accession>A0A8T1VGU4</accession>
<feature type="compositionally biased region" description="Polar residues" evidence="2">
    <location>
        <begin position="1066"/>
        <end position="1079"/>
    </location>
</feature>
<reference evidence="3" key="1">
    <citation type="submission" date="2021-02" db="EMBL/GenBank/DDBJ databases">
        <authorList>
            <person name="Palmer J.M."/>
        </authorList>
    </citation>
    <scope>NUCLEOTIDE SEQUENCE</scope>
    <source>
        <strain evidence="3">SCRP734</strain>
    </source>
</reference>
<protein>
    <submittedName>
        <fullName evidence="3">Uncharacterized protein</fullName>
    </submittedName>
</protein>